<accession>A0A955LK63</accession>
<dbReference type="Proteomes" id="UP000751518">
    <property type="component" value="Unassembled WGS sequence"/>
</dbReference>
<feature type="transmembrane region" description="Helical" evidence="2">
    <location>
        <begin position="116"/>
        <end position="138"/>
    </location>
</feature>
<proteinExistence type="predicted"/>
<protein>
    <submittedName>
        <fullName evidence="3">Uncharacterized protein</fullName>
    </submittedName>
</protein>
<reference evidence="3" key="1">
    <citation type="submission" date="2020-04" db="EMBL/GenBank/DDBJ databases">
        <authorList>
            <person name="Zhang T."/>
        </authorList>
    </citation>
    <scope>NUCLEOTIDE SEQUENCE</scope>
    <source>
        <strain evidence="3">HKST-UBA03</strain>
    </source>
</reference>
<gene>
    <name evidence="3" type="ORF">KC614_00630</name>
</gene>
<dbReference type="EMBL" id="JAGQKZ010000002">
    <property type="protein sequence ID" value="MCA9391694.1"/>
    <property type="molecule type" value="Genomic_DNA"/>
</dbReference>
<feature type="compositionally biased region" description="Polar residues" evidence="1">
    <location>
        <begin position="43"/>
        <end position="65"/>
    </location>
</feature>
<keyword evidence="2" id="KW-0812">Transmembrane</keyword>
<reference evidence="3" key="2">
    <citation type="journal article" date="2021" name="Microbiome">
        <title>Successional dynamics and alternative stable states in a saline activated sludge microbial community over 9 years.</title>
        <authorList>
            <person name="Wang Y."/>
            <person name="Ye J."/>
            <person name="Ju F."/>
            <person name="Liu L."/>
            <person name="Boyd J.A."/>
            <person name="Deng Y."/>
            <person name="Parks D.H."/>
            <person name="Jiang X."/>
            <person name="Yin X."/>
            <person name="Woodcroft B.J."/>
            <person name="Tyson G.W."/>
            <person name="Hugenholtz P."/>
            <person name="Polz M.F."/>
            <person name="Zhang T."/>
        </authorList>
    </citation>
    <scope>NUCLEOTIDE SEQUENCE</scope>
    <source>
        <strain evidence="3">HKST-UBA03</strain>
    </source>
</reference>
<organism evidence="3 4">
    <name type="scientific">candidate division WWE3 bacterium</name>
    <dbReference type="NCBI Taxonomy" id="2053526"/>
    <lineage>
        <taxon>Bacteria</taxon>
        <taxon>Katanobacteria</taxon>
    </lineage>
</organism>
<evidence type="ECO:0000256" key="1">
    <source>
        <dbReference type="SAM" id="MobiDB-lite"/>
    </source>
</evidence>
<keyword evidence="2" id="KW-0472">Membrane</keyword>
<evidence type="ECO:0000256" key="2">
    <source>
        <dbReference type="SAM" id="Phobius"/>
    </source>
</evidence>
<dbReference type="AlphaFoldDB" id="A0A955LK63"/>
<evidence type="ECO:0000313" key="3">
    <source>
        <dbReference type="EMBL" id="MCA9391694.1"/>
    </source>
</evidence>
<comment type="caution">
    <text evidence="3">The sequence shown here is derived from an EMBL/GenBank/DDBJ whole genome shotgun (WGS) entry which is preliminary data.</text>
</comment>
<name>A0A955LK63_UNCKA</name>
<feature type="region of interest" description="Disordered" evidence="1">
    <location>
        <begin position="36"/>
        <end position="86"/>
    </location>
</feature>
<keyword evidence="2" id="KW-1133">Transmembrane helix</keyword>
<evidence type="ECO:0000313" key="4">
    <source>
        <dbReference type="Proteomes" id="UP000751518"/>
    </source>
</evidence>
<sequence>MKCISCGKETEKVNNLMCAACSGKFISSVVPQKETAHPETVITPKSPNQVNTQKAKPSPNVSALSSAAALGDTPTPQPKISTQQAPAVPNSLSLDNRLRIPTDTDQMPSDGKTMRMVLAGLSVTTVIAALLIVVYFVAVVPTKDVVGIADSTELSLNEAEQVFSDTLKHVNNMVNYYQDVQEERQIGTIQEQAQRLAFTANIDSKNMVGDESAGQFGDVAGSNTLAYDAEVEAQSQLVYTAKSYSDLAIEKQEAVEKIEGMAATSTINEDLLAKIKAASAAGREFVDDVDVVVGFEEFSIVITKRLDDMTVALDQAFETNDLDIFVKTIGEISDELSTYQAQFAKLPKPEGSEGLSESLSSTLTSMSDFFGEYEIAFKTGDPQRIVNATNRFLVDYAKYANRSEDDVQAYVSSLTLGAKLDHWRSTKSVLLNAINKAANGFAYKIVSILPF</sequence>